<dbReference type="GeneID" id="64344205"/>
<evidence type="ECO:0000256" key="7">
    <source>
        <dbReference type="SAM" id="MobiDB-lite"/>
    </source>
</evidence>
<keyword evidence="5 6" id="KW-0804">Transcription</keyword>
<dbReference type="GO" id="GO:0003899">
    <property type="term" value="F:DNA-directed RNA polymerase activity"/>
    <property type="evidence" value="ECO:0007669"/>
    <property type="project" value="UniProtKB-UniRule"/>
</dbReference>
<organism evidence="10 11">
    <name type="scientific">Leuconostoc pseudomesenteroides</name>
    <dbReference type="NCBI Taxonomy" id="33968"/>
    <lineage>
        <taxon>Bacteria</taxon>
        <taxon>Bacillati</taxon>
        <taxon>Bacillota</taxon>
        <taxon>Bacilli</taxon>
        <taxon>Lactobacillales</taxon>
        <taxon>Lactobacillaceae</taxon>
        <taxon>Leuconostoc</taxon>
    </lineage>
</organism>
<comment type="similarity">
    <text evidence="1 6">Belongs to the RpoE family.</text>
</comment>
<dbReference type="GO" id="GO:0006355">
    <property type="term" value="P:regulation of DNA-templated transcription"/>
    <property type="evidence" value="ECO:0007669"/>
    <property type="project" value="UniProtKB-UniRule"/>
</dbReference>
<name>A0A5B8T492_LEUPS</name>
<evidence type="ECO:0000313" key="10">
    <source>
        <dbReference type="EMBL" id="QEA41888.1"/>
    </source>
</evidence>
<proteinExistence type="inferred from homology"/>
<feature type="compositionally biased region" description="Acidic residues" evidence="7">
    <location>
        <begin position="119"/>
        <end position="174"/>
    </location>
</feature>
<dbReference type="Proteomes" id="UP001529201">
    <property type="component" value="Unassembled WGS sequence"/>
</dbReference>
<gene>
    <name evidence="6 9" type="primary">rpoE</name>
    <name evidence="10" type="ORF">FGL85_04980</name>
    <name evidence="9" type="ORF">P1N92_00975</name>
</gene>
<keyword evidence="4 6" id="KW-0548">Nucleotidyltransferase</keyword>
<reference evidence="9 12" key="2">
    <citation type="submission" date="2023-02" db="EMBL/GenBank/DDBJ databases">
        <title>Antimicrobial susceptibility testing and tentative epidemiological cut-off values for Lactobacillaceae family species intended for ingestion.</title>
        <authorList>
            <person name="Noehr-Meldgaard K."/>
            <person name="Struve C."/>
            <person name="Ingmer H."/>
            <person name="Koza A."/>
            <person name="Al-Nakeeb K."/>
            <person name="Agersoe Y."/>
        </authorList>
    </citation>
    <scope>NUCLEOTIDE SEQUENCE [LARGE SCALE GENOMIC DNA]</scope>
    <source>
        <strain evidence="9 12">DSM 20193</strain>
    </source>
</reference>
<evidence type="ECO:0000256" key="4">
    <source>
        <dbReference type="ARBA" id="ARBA00022695"/>
    </source>
</evidence>
<evidence type="ECO:0000313" key="12">
    <source>
        <dbReference type="Proteomes" id="UP001529201"/>
    </source>
</evidence>
<dbReference type="RefSeq" id="WP_010291401.1">
    <property type="nucleotide sequence ID" value="NZ_CAXLKH010000001.1"/>
</dbReference>
<evidence type="ECO:0000256" key="3">
    <source>
        <dbReference type="ARBA" id="ARBA00022679"/>
    </source>
</evidence>
<dbReference type="InterPro" id="IPR007759">
    <property type="entry name" value="Asxl_HARE-HTH"/>
</dbReference>
<dbReference type="InterPro" id="IPR038087">
    <property type="entry name" value="RNAP_delta_N_dom_sf"/>
</dbReference>
<evidence type="ECO:0000313" key="11">
    <source>
        <dbReference type="Proteomes" id="UP000321296"/>
    </source>
</evidence>
<accession>A0A5B8T492</accession>
<keyword evidence="12" id="KW-1185">Reference proteome</keyword>
<comment type="function">
    <text evidence="6">Participates in both the initiation and recycling phases of transcription. In the presence of the delta subunit, RNAP displays an increased specificity of transcription, a decreased affinity for nucleic acids, and an increased efficiency of RNA synthesis because of enhanced recycling.</text>
</comment>
<dbReference type="PROSITE" id="PS51913">
    <property type="entry name" value="HTH_HARE"/>
    <property type="match status" value="1"/>
</dbReference>
<feature type="region of interest" description="Disordered" evidence="7">
    <location>
        <begin position="119"/>
        <end position="197"/>
    </location>
</feature>
<dbReference type="HAMAP" id="MF_00357">
    <property type="entry name" value="RNApol_bact_RpoE"/>
    <property type="match status" value="1"/>
</dbReference>
<protein>
    <recommendedName>
        <fullName evidence="6">Probable DNA-directed RNA polymerase subunit delta</fullName>
    </recommendedName>
    <alternativeName>
        <fullName evidence="6">RNAP delta factor</fullName>
    </alternativeName>
</protein>
<keyword evidence="3 6" id="KW-0808">Transferase</keyword>
<evidence type="ECO:0000256" key="6">
    <source>
        <dbReference type="HAMAP-Rule" id="MF_00357"/>
    </source>
</evidence>
<dbReference type="AlphaFoldDB" id="A0A5B8T492"/>
<comment type="subunit">
    <text evidence="6">RNAP is composed of a core of 2 alpha, a beta and a beta' subunits. The core is associated with a delta subunit and one of several sigma factors.</text>
</comment>
<feature type="domain" description="HTH HARE-type" evidence="8">
    <location>
        <begin position="14"/>
        <end position="81"/>
    </location>
</feature>
<keyword evidence="2 6" id="KW-0240">DNA-directed RNA polymerase</keyword>
<evidence type="ECO:0000259" key="8">
    <source>
        <dbReference type="PROSITE" id="PS51913"/>
    </source>
</evidence>
<dbReference type="KEGG" id="lpse:FGL85_04980"/>
<dbReference type="NCBIfam" id="TIGR04567">
    <property type="entry name" value="RNAP_delt_lowGC"/>
    <property type="match status" value="1"/>
</dbReference>
<evidence type="ECO:0000256" key="2">
    <source>
        <dbReference type="ARBA" id="ARBA00022478"/>
    </source>
</evidence>
<reference evidence="10 11" key="1">
    <citation type="submission" date="2019-06" db="EMBL/GenBank/DDBJ databases">
        <title>Genome analyses of bacteria isolated from kimchi.</title>
        <authorList>
            <person name="Lee S."/>
            <person name="Ahn S."/>
            <person name="Roh S."/>
        </authorList>
    </citation>
    <scope>NUCLEOTIDE SEQUENCE [LARGE SCALE GENOMIC DNA]</scope>
    <source>
        <strain evidence="10 11">CBA3630</strain>
    </source>
</reference>
<dbReference type="Pfam" id="PF05066">
    <property type="entry name" value="HARE-HTH"/>
    <property type="match status" value="1"/>
</dbReference>
<feature type="compositionally biased region" description="Acidic residues" evidence="7">
    <location>
        <begin position="186"/>
        <end position="197"/>
    </location>
</feature>
<dbReference type="Proteomes" id="UP000321296">
    <property type="component" value="Chromosome"/>
</dbReference>
<dbReference type="Gene3D" id="1.10.10.1250">
    <property type="entry name" value="RNA polymerase, subunit delta, N-terminal domain"/>
    <property type="match status" value="1"/>
</dbReference>
<dbReference type="EMBL" id="CP042383">
    <property type="protein sequence ID" value="QEA41888.1"/>
    <property type="molecule type" value="Genomic_DNA"/>
</dbReference>
<dbReference type="GO" id="GO:0000428">
    <property type="term" value="C:DNA-directed RNA polymerase complex"/>
    <property type="evidence" value="ECO:0007669"/>
    <property type="project" value="UniProtKB-KW"/>
</dbReference>
<evidence type="ECO:0000313" key="9">
    <source>
        <dbReference type="EMBL" id="MDG9732690.1"/>
    </source>
</evidence>
<evidence type="ECO:0000256" key="1">
    <source>
        <dbReference type="ARBA" id="ARBA00009828"/>
    </source>
</evidence>
<dbReference type="GO" id="GO:0006351">
    <property type="term" value="P:DNA-templated transcription"/>
    <property type="evidence" value="ECO:0007669"/>
    <property type="project" value="InterPro"/>
</dbReference>
<dbReference type="EMBL" id="JARGDN010000002">
    <property type="protein sequence ID" value="MDG9732690.1"/>
    <property type="molecule type" value="Genomic_DNA"/>
</dbReference>
<dbReference type="InterPro" id="IPR029757">
    <property type="entry name" value="RpoE"/>
</dbReference>
<evidence type="ECO:0000256" key="5">
    <source>
        <dbReference type="ARBA" id="ARBA00023163"/>
    </source>
</evidence>
<sequence>MSLTTLGNHPKEELALVEIATAVLTEHKEAMPFSSLVQEIQDFLEIDSETFKPRLSQFYTDLNTDGSFISLGNNEWALRAWYPVDAIDESIHELDDEEDAPKRKKSAKKKVNVFADNASDDDVIDYNDDDPEDEDFTTVEDDDDAEDDSEDDDVAVDDDDDDANEIDLSEDESIDANMTELTGGNDLDDLGDGDQEK</sequence>